<dbReference type="STRING" id="324602.Caur_3008"/>
<dbReference type="InterPro" id="IPR021787">
    <property type="entry name" value="DUF3352"/>
</dbReference>
<dbReference type="EnsemblBacteria" id="ABY36207">
    <property type="protein sequence ID" value="ABY36207"/>
    <property type="gene ID" value="Caur_3008"/>
</dbReference>
<dbReference type="RefSeq" id="WP_012258860.1">
    <property type="nucleotide sequence ID" value="NC_010175.1"/>
</dbReference>
<dbReference type="HOGENOM" id="CLU_471517_0_0_0"/>
<keyword evidence="3" id="KW-1185">Reference proteome</keyword>
<dbReference type="Pfam" id="PF11832">
    <property type="entry name" value="DUF3352"/>
    <property type="match status" value="1"/>
</dbReference>
<keyword evidence="1" id="KW-1133">Transmembrane helix</keyword>
<dbReference type="AlphaFoldDB" id="A9WGP1"/>
<reference evidence="3" key="1">
    <citation type="journal article" date="2011" name="BMC Genomics">
        <title>Complete genome sequence of the filamentous anoxygenic phototrophic bacterium Chloroflexus aurantiacus.</title>
        <authorList>
            <person name="Tang K.H."/>
            <person name="Barry K."/>
            <person name="Chertkov O."/>
            <person name="Dalin E."/>
            <person name="Han C.S."/>
            <person name="Hauser L.J."/>
            <person name="Honchak B.M."/>
            <person name="Karbach L.E."/>
            <person name="Land M.L."/>
            <person name="Lapidus A."/>
            <person name="Larimer F.W."/>
            <person name="Mikhailova N."/>
            <person name="Pitluck S."/>
            <person name="Pierson B.K."/>
            <person name="Blankenship R.E."/>
        </authorList>
    </citation>
    <scope>NUCLEOTIDE SEQUENCE [LARGE SCALE GENOMIC DNA]</scope>
    <source>
        <strain evidence="3">ATCC 29366 / DSM 635 / J-10-fl</strain>
    </source>
</reference>
<keyword evidence="1" id="KW-0472">Membrane</keyword>
<accession>A9WGP1</accession>
<gene>
    <name evidence="2" type="ordered locus">Caur_3008</name>
</gene>
<organism evidence="2 3">
    <name type="scientific">Chloroflexus aurantiacus (strain ATCC 29366 / DSM 635 / J-10-fl)</name>
    <dbReference type="NCBI Taxonomy" id="324602"/>
    <lineage>
        <taxon>Bacteria</taxon>
        <taxon>Bacillati</taxon>
        <taxon>Chloroflexota</taxon>
        <taxon>Chloroflexia</taxon>
        <taxon>Chloroflexales</taxon>
        <taxon>Chloroflexineae</taxon>
        <taxon>Chloroflexaceae</taxon>
        <taxon>Chloroflexus</taxon>
    </lineage>
</organism>
<feature type="transmembrane region" description="Helical" evidence="1">
    <location>
        <begin position="21"/>
        <end position="48"/>
    </location>
</feature>
<dbReference type="EMBL" id="CP000909">
    <property type="protein sequence ID" value="ABY36207.1"/>
    <property type="molecule type" value="Genomic_DNA"/>
</dbReference>
<keyword evidence="1" id="KW-0812">Transmembrane</keyword>
<evidence type="ECO:0000313" key="3">
    <source>
        <dbReference type="Proteomes" id="UP000002008"/>
    </source>
</evidence>
<evidence type="ECO:0008006" key="4">
    <source>
        <dbReference type="Google" id="ProtNLM"/>
    </source>
</evidence>
<dbReference type="Proteomes" id="UP000002008">
    <property type="component" value="Chromosome"/>
</dbReference>
<evidence type="ECO:0000313" key="2">
    <source>
        <dbReference type="EMBL" id="ABY36207.1"/>
    </source>
</evidence>
<dbReference type="PATRIC" id="fig|324602.8.peg.3408"/>
<dbReference type="InParanoid" id="A9WGP1"/>
<proteinExistence type="predicted"/>
<name>A9WGP1_CHLAA</name>
<evidence type="ECO:0000256" key="1">
    <source>
        <dbReference type="SAM" id="Phobius"/>
    </source>
</evidence>
<sequence length="578" mass="62505">MTAPDPFSLPPATPEPRRRNLLPILIGGGLAGILLIVIGGAALAFTLLTQRANNLPELLPAETQIYATFTPNLSDLPNIERLRQAFPETFDYQESETTSDLLAERFGVTFAEDIAPWIGAEMALALYGLPIEELTNLSGLEPADPMNPFSTPLDRETNILLLAAVRDQRAAQAFLDKQRAFREQKGERFTTNTINNVTIYASESDTTPFAAFALARNTVVFANKAENIATLVQQENDSTLARNTSFQTVIQALPGDRMATIYISGDTIARLTDALLESSTDTVPTATLNDAQAAAQALQGVGLTMAVIERGLRFDAVSVFDQNRLGNDLRERIAQLRPAVSPERAGDVDSAALGVFSFLIPEDWGQQLRDQLAASPETANTLDDLEASLNIDFERDLFRWFHGEGVITVLPLDSNDLPVGGYFALRVADRSAAEQGMERISAFVADSFGLVFTDTSLGRTQVQAIEEGDLFVGYGFNGNDLVIAFGRQAMESAFGAEQKLSSQSDYADALRALPSPNSGILHVNLTAVRELYNRVGTDLADPDLEQRLAPFKAITSTGTVGLDNQGALRGTLLLSIGS</sequence>
<dbReference type="KEGG" id="cau:Caur_3008"/>
<protein>
    <recommendedName>
        <fullName evidence="4">DUF3352 domain-containing protein</fullName>
    </recommendedName>
</protein>